<protein>
    <submittedName>
        <fullName evidence="3">Uncharacterized protein</fullName>
    </submittedName>
</protein>
<dbReference type="InterPro" id="IPR002347">
    <property type="entry name" value="SDR_fam"/>
</dbReference>
<dbReference type="Proteomes" id="UP000836788">
    <property type="component" value="Chromosome 15"/>
</dbReference>
<dbReference type="CDD" id="cd05233">
    <property type="entry name" value="SDR_c"/>
    <property type="match status" value="1"/>
</dbReference>
<organism evidence="3">
    <name type="scientific">Phaeodactylum tricornutum</name>
    <name type="common">Diatom</name>
    <dbReference type="NCBI Taxonomy" id="2850"/>
    <lineage>
        <taxon>Eukaryota</taxon>
        <taxon>Sar</taxon>
        <taxon>Stramenopiles</taxon>
        <taxon>Ochrophyta</taxon>
        <taxon>Bacillariophyta</taxon>
        <taxon>Bacillariophyceae</taxon>
        <taxon>Bacillariophycidae</taxon>
        <taxon>Naviculales</taxon>
        <taxon>Phaeodactylaceae</taxon>
        <taxon>Phaeodactylum</taxon>
    </lineage>
</organism>
<dbReference type="Pfam" id="PF00106">
    <property type="entry name" value="adh_short"/>
    <property type="match status" value="1"/>
</dbReference>
<dbReference type="AlphaFoldDB" id="A0A8J9X1G6"/>
<gene>
    <name evidence="3" type="ORF">PTTT1_LOCUS16856</name>
</gene>
<evidence type="ECO:0000313" key="3">
    <source>
        <dbReference type="EMBL" id="CAG9281559.1"/>
    </source>
</evidence>
<dbReference type="PRINTS" id="PR00081">
    <property type="entry name" value="GDHRDH"/>
</dbReference>
<dbReference type="SUPFAM" id="SSF51735">
    <property type="entry name" value="NAD(P)-binding Rossmann-fold domains"/>
    <property type="match status" value="1"/>
</dbReference>
<dbReference type="InterPro" id="IPR036291">
    <property type="entry name" value="NAD(P)-bd_dom_sf"/>
</dbReference>
<accession>A0A8J9X1G6</accession>
<comment type="similarity">
    <text evidence="1 2">Belongs to the short-chain dehydrogenases/reductases (SDR) family.</text>
</comment>
<dbReference type="PANTHER" id="PTHR42760">
    <property type="entry name" value="SHORT-CHAIN DEHYDROGENASES/REDUCTASES FAMILY MEMBER"/>
    <property type="match status" value="1"/>
</dbReference>
<dbReference type="FunFam" id="3.40.50.720:FF:000084">
    <property type="entry name" value="Short-chain dehydrogenase reductase"/>
    <property type="match status" value="1"/>
</dbReference>
<dbReference type="Gene3D" id="3.40.50.720">
    <property type="entry name" value="NAD(P)-binding Rossmann-like Domain"/>
    <property type="match status" value="1"/>
</dbReference>
<dbReference type="PRINTS" id="PR00080">
    <property type="entry name" value="SDRFAMILY"/>
</dbReference>
<name>A0A8J9X1G6_PHATR</name>
<dbReference type="PROSITE" id="PS00061">
    <property type="entry name" value="ADH_SHORT"/>
    <property type="match status" value="1"/>
</dbReference>
<dbReference type="GO" id="GO:0016616">
    <property type="term" value="F:oxidoreductase activity, acting on the CH-OH group of donors, NAD or NADP as acceptor"/>
    <property type="evidence" value="ECO:0007669"/>
    <property type="project" value="TreeGrafter"/>
</dbReference>
<reference evidence="3" key="1">
    <citation type="submission" date="2022-02" db="EMBL/GenBank/DDBJ databases">
        <authorList>
            <person name="Giguere J D."/>
        </authorList>
    </citation>
    <scope>NUCLEOTIDE SEQUENCE</scope>
    <source>
        <strain evidence="3">CCAP 1055/1</strain>
    </source>
</reference>
<evidence type="ECO:0000256" key="2">
    <source>
        <dbReference type="RuleBase" id="RU000363"/>
    </source>
</evidence>
<proteinExistence type="inferred from homology"/>
<dbReference type="InterPro" id="IPR020904">
    <property type="entry name" value="Sc_DH/Rdtase_CS"/>
</dbReference>
<sequence length="276" mass="28974">MATSLRLSGQRVLVTGAGRGIGRAIAQLCAAEGARVALTARTTLELEETARLLPKGQSLVLTADVTSDEQVESLVQAVVQAWGGIDILVNNAGGAQASKGLLHELPAADLTRLLDLNVVSVHRVTAAVLKHAMLAQQSGKIINISSRAGKQGLPQMSSYVASKFALEGLTATLAAELKDQGITVNSISPGMVDTRSFPKAPEKRGVRTPESIANGLWTVLESPSSGHYLHVDELDSAVAQGFSPSTALKPIDELGFQAYLEPRKQENASGPSQKIP</sequence>
<evidence type="ECO:0000256" key="1">
    <source>
        <dbReference type="ARBA" id="ARBA00006484"/>
    </source>
</evidence>
<dbReference type="EMBL" id="OU594956">
    <property type="protein sequence ID" value="CAG9281559.1"/>
    <property type="molecule type" value="Genomic_DNA"/>
</dbReference>